<name>A0A4Q0SEH4_9BRAD</name>
<reference evidence="1 2" key="1">
    <citation type="submission" date="2015-04" db="EMBL/GenBank/DDBJ databases">
        <title>Comparative genomics of rhizobia nodulating Arachis hypogaea in China.</title>
        <authorList>
            <person name="Li Y."/>
        </authorList>
    </citation>
    <scope>NUCLEOTIDE SEQUENCE [LARGE SCALE GENOMIC DNA]</scope>
    <source>
        <strain evidence="1 2">CCBAU 51757</strain>
    </source>
</reference>
<sequence>MRAETQPSPSGFADRWAVQPTAASTAQGGPQVTIEQALYLIRSSLLTLNDANRSGNYSVLRDLAAPEFQARNSAADLALAFSDLRTRKFDLFGAALLAPRLSIPPNVNARGMLRLSGTIPTRPLQIDFDLLFQNVGGGWRLHGLSVATPAASAQAAPPLAEASKR</sequence>
<dbReference type="OrthoDB" id="7743892at2"/>
<accession>A0A4Q0SEH4</accession>
<organism evidence="1 2">
    <name type="scientific">Bradyrhizobium nanningense</name>
    <dbReference type="NCBI Taxonomy" id="1325118"/>
    <lineage>
        <taxon>Bacteria</taxon>
        <taxon>Pseudomonadati</taxon>
        <taxon>Pseudomonadota</taxon>
        <taxon>Alphaproteobacteria</taxon>
        <taxon>Hyphomicrobiales</taxon>
        <taxon>Nitrobacteraceae</taxon>
        <taxon>Bradyrhizobium</taxon>
    </lineage>
</organism>
<evidence type="ECO:0000313" key="1">
    <source>
        <dbReference type="EMBL" id="RXH37802.1"/>
    </source>
</evidence>
<protein>
    <submittedName>
        <fullName evidence="1">Uncharacterized protein</fullName>
    </submittedName>
</protein>
<dbReference type="EMBL" id="LBJQ01000009">
    <property type="protein sequence ID" value="RXH37802.1"/>
    <property type="molecule type" value="Genomic_DNA"/>
</dbReference>
<gene>
    <name evidence="1" type="ORF">XH99_04875</name>
</gene>
<keyword evidence="2" id="KW-1185">Reference proteome</keyword>
<comment type="caution">
    <text evidence="1">The sequence shown here is derived from an EMBL/GenBank/DDBJ whole genome shotgun (WGS) entry which is preliminary data.</text>
</comment>
<dbReference type="Proteomes" id="UP000289546">
    <property type="component" value="Unassembled WGS sequence"/>
</dbReference>
<proteinExistence type="predicted"/>
<evidence type="ECO:0000313" key="2">
    <source>
        <dbReference type="Proteomes" id="UP000289546"/>
    </source>
</evidence>
<dbReference type="AlphaFoldDB" id="A0A4Q0SEH4"/>